<dbReference type="GO" id="GO:0005634">
    <property type="term" value="C:nucleus"/>
    <property type="evidence" value="ECO:0007669"/>
    <property type="project" value="UniProtKB-SubCell"/>
</dbReference>
<dbReference type="InterPro" id="IPR019787">
    <property type="entry name" value="Znf_PHD-finger"/>
</dbReference>
<proteinExistence type="predicted"/>
<dbReference type="GO" id="GO:0000977">
    <property type="term" value="F:RNA polymerase II transcription regulatory region sequence-specific DNA binding"/>
    <property type="evidence" value="ECO:0007669"/>
    <property type="project" value="TreeGrafter"/>
</dbReference>
<dbReference type="SMART" id="SM00249">
    <property type="entry name" value="PHD"/>
    <property type="match status" value="2"/>
</dbReference>
<dbReference type="InterPro" id="IPR059153">
    <property type="entry name" value="NSD_PHD-1st"/>
</dbReference>
<reference evidence="10" key="1">
    <citation type="journal article" date="2013" name="J. Plant Res.">
        <title>Effect of fungi and light on seed germination of three Opuntia species from semiarid lands of central Mexico.</title>
        <authorList>
            <person name="Delgado-Sanchez P."/>
            <person name="Jimenez-Bremont J.F."/>
            <person name="Guerrero-Gonzalez Mde L."/>
            <person name="Flores J."/>
        </authorList>
    </citation>
    <scope>NUCLEOTIDE SEQUENCE</scope>
    <source>
        <tissue evidence="10">Cladode</tissue>
    </source>
</reference>
<dbReference type="InterPro" id="IPR019786">
    <property type="entry name" value="Zinc_finger_PHD-type_CS"/>
</dbReference>
<dbReference type="InterPro" id="IPR011011">
    <property type="entry name" value="Znf_FYVE_PHD"/>
</dbReference>
<dbReference type="FunFam" id="3.30.40.10:FF:000413">
    <property type="entry name" value="PHD zinc finger protein"/>
    <property type="match status" value="1"/>
</dbReference>
<feature type="compositionally biased region" description="Basic residues" evidence="7">
    <location>
        <begin position="366"/>
        <end position="378"/>
    </location>
</feature>
<dbReference type="PROSITE" id="PS51186">
    <property type="entry name" value="GNAT"/>
    <property type="match status" value="1"/>
</dbReference>
<dbReference type="SUPFAM" id="SSF55729">
    <property type="entry name" value="Acyl-CoA N-acyltransferases (Nat)"/>
    <property type="match status" value="1"/>
</dbReference>
<feature type="compositionally biased region" description="Polar residues" evidence="7">
    <location>
        <begin position="66"/>
        <end position="97"/>
    </location>
</feature>
<dbReference type="InterPro" id="IPR056511">
    <property type="entry name" value="IDM1_C"/>
</dbReference>
<dbReference type="EMBL" id="GISG01287683">
    <property type="protein sequence ID" value="MBA4680579.1"/>
    <property type="molecule type" value="Transcribed_RNA"/>
</dbReference>
<dbReference type="InterPro" id="IPR016181">
    <property type="entry name" value="Acyl_CoA_acyltransferase"/>
</dbReference>
<feature type="region of interest" description="Disordered" evidence="7">
    <location>
        <begin position="360"/>
        <end position="401"/>
    </location>
</feature>
<evidence type="ECO:0000259" key="8">
    <source>
        <dbReference type="PROSITE" id="PS50016"/>
    </source>
</evidence>
<dbReference type="PANTHER" id="PTHR47025:SF7">
    <property type="entry name" value="ACYL-COA N-ACYLTRANSFERASE WITH RING_FYVE_PHD-TYPE ZINC FINGER DOMAIN-CONTAINING PROTEIN"/>
    <property type="match status" value="1"/>
</dbReference>
<dbReference type="SUPFAM" id="SSF57903">
    <property type="entry name" value="FYVE/PHD zinc finger"/>
    <property type="match status" value="2"/>
</dbReference>
<evidence type="ECO:0000256" key="3">
    <source>
        <dbReference type="ARBA" id="ARBA00022771"/>
    </source>
</evidence>
<sequence length="845" mass="93034">MGESEVLDNGRIELKRELGCVVNEEAELGASPRRKHARLASETTIDALWSELRDNPVVSPTRDNENVSSLDTSSSHPAEMVSSSDNQVNSGDITSESSGNSCLVSCIDERSRNHGSCSGVSTSQISLEIPKHISTTGIRKITFKFSKSKEEYESKLSSSAAGAQLASSGVCEADSIIDSSDELGLDDSSDRFLYNMELKMSKKVVPDSYPTNVKKLLATGILEGARVKYISTSGEKEIPGEIRGCGYLCGCVACNFTNVLSAYEFEQHAGGSKTRHPNNHIFLENGRPIYSIIEELKTAPLGILEELVKDMAGSSFNEGSFHAWKASLQQCDGMFLAGKKYQRKSCSIYPAHLSLANRSTDEQNVVKRRANPSKHLGKRSSSSTLHPALFHKRTGEGGAKKRDNDLHRLLFMPNGLADGAKLAYYAKGQKILEGYKHANGIVCGHCSFEISPSQFEAHAGWAARRQPYRHIYTTNGLTLHDLAMSLARGQNLTTGSNDDMCTICGDRGELIPCGGCPRAYHQTCLGLQHVPDSDWCCSNCNDRKADMKDSSNNCKPIIIRLTRVVKTSETECGGCVLCRANDFSVEKFDDRTVIICDQCEKEYHVGCLRAGGRCDLKELPKDKWFCCNDCETIHCALRDLVLKGSETISSSESMNVNRKLLDKGLSPLADNEVHWHILSGKCRRLEHLPLLSKAVSIFRECFSPITAKSGRDLIPVMVHGRNISGQEFGGMYCVLLTVRSVVVSAALLRIFGREVAELPLVATSKEYQGKGYFLALFSCVEKLLYSLNVENLVLPAAEKAKSMWVNRFGFKDMSPERLSVYTRELQLTEFNGTVMLEKKVVPVVA</sequence>
<dbReference type="GO" id="GO:0045944">
    <property type="term" value="P:positive regulation of transcription by RNA polymerase II"/>
    <property type="evidence" value="ECO:0007669"/>
    <property type="project" value="TreeGrafter"/>
</dbReference>
<dbReference type="GO" id="GO:0042393">
    <property type="term" value="F:histone binding"/>
    <property type="evidence" value="ECO:0007669"/>
    <property type="project" value="TreeGrafter"/>
</dbReference>
<evidence type="ECO:0000256" key="2">
    <source>
        <dbReference type="ARBA" id="ARBA00022723"/>
    </source>
</evidence>
<keyword evidence="3 6" id="KW-0863">Zinc-finger</keyword>
<dbReference type="InterPro" id="IPR013083">
    <property type="entry name" value="Znf_RING/FYVE/PHD"/>
</dbReference>
<organism evidence="10">
    <name type="scientific">Opuntia streptacantha</name>
    <name type="common">Prickly pear cactus</name>
    <name type="synonym">Opuntia cardona</name>
    <dbReference type="NCBI Taxonomy" id="393608"/>
    <lineage>
        <taxon>Eukaryota</taxon>
        <taxon>Viridiplantae</taxon>
        <taxon>Streptophyta</taxon>
        <taxon>Embryophyta</taxon>
        <taxon>Tracheophyta</taxon>
        <taxon>Spermatophyta</taxon>
        <taxon>Magnoliopsida</taxon>
        <taxon>eudicotyledons</taxon>
        <taxon>Gunneridae</taxon>
        <taxon>Pentapetalae</taxon>
        <taxon>Caryophyllales</taxon>
        <taxon>Cactineae</taxon>
        <taxon>Cactaceae</taxon>
        <taxon>Opuntioideae</taxon>
        <taxon>Opuntia</taxon>
    </lineage>
</organism>
<keyword evidence="4" id="KW-0862">Zinc</keyword>
<dbReference type="InterPro" id="IPR000182">
    <property type="entry name" value="GNAT_dom"/>
</dbReference>
<comment type="subcellular location">
    <subcellularLocation>
        <location evidence="1">Nucleus</location>
    </subcellularLocation>
</comment>
<accession>A0A7C9B102</accession>
<dbReference type="Pfam" id="PF23209">
    <property type="entry name" value="IDM1_C"/>
    <property type="match status" value="1"/>
</dbReference>
<feature type="domain" description="N-acetyltransferase" evidence="9">
    <location>
        <begin position="680"/>
        <end position="841"/>
    </location>
</feature>
<dbReference type="GO" id="GO:0008270">
    <property type="term" value="F:zinc ion binding"/>
    <property type="evidence" value="ECO:0007669"/>
    <property type="project" value="UniProtKB-KW"/>
</dbReference>
<evidence type="ECO:0000256" key="7">
    <source>
        <dbReference type="SAM" id="MobiDB-lite"/>
    </source>
</evidence>
<dbReference type="PANTHER" id="PTHR47025">
    <property type="entry name" value="AUTOIMMUNE REGULATOR"/>
    <property type="match status" value="1"/>
</dbReference>
<evidence type="ECO:0000256" key="1">
    <source>
        <dbReference type="ARBA" id="ARBA00004123"/>
    </source>
</evidence>
<dbReference type="InterPro" id="IPR032308">
    <property type="entry name" value="TDBD"/>
</dbReference>
<reference evidence="10" key="2">
    <citation type="submission" date="2020-07" db="EMBL/GenBank/DDBJ databases">
        <authorList>
            <person name="Vera ALvarez R."/>
            <person name="Arias-Moreno D.M."/>
            <person name="Jimenez-Jacinto V."/>
            <person name="Jimenez-Bremont J.F."/>
            <person name="Swaminathan K."/>
            <person name="Moose S.P."/>
            <person name="Guerrero-Gonzalez M.L."/>
            <person name="Marino-Ramirez L."/>
            <person name="Landsman D."/>
            <person name="Rodriguez-Kessler M."/>
            <person name="Delgado-Sanchez P."/>
        </authorList>
    </citation>
    <scope>NUCLEOTIDE SEQUENCE</scope>
    <source>
        <tissue evidence="10">Cladode</tissue>
    </source>
</reference>
<protein>
    <recommendedName>
        <fullName evidence="11">Histone acetyltransferase</fullName>
    </recommendedName>
</protein>
<dbReference type="GO" id="GO:0016747">
    <property type="term" value="F:acyltransferase activity, transferring groups other than amino-acyl groups"/>
    <property type="evidence" value="ECO:0007669"/>
    <property type="project" value="InterPro"/>
</dbReference>
<dbReference type="Pfam" id="PF23011">
    <property type="entry name" value="PHD-1st_NSD"/>
    <property type="match status" value="1"/>
</dbReference>
<evidence type="ECO:0000259" key="9">
    <source>
        <dbReference type="PROSITE" id="PS51186"/>
    </source>
</evidence>
<dbReference type="Gene3D" id="3.40.630.30">
    <property type="match status" value="1"/>
</dbReference>
<dbReference type="Gene3D" id="3.30.40.10">
    <property type="entry name" value="Zinc/RING finger domain, C3HC4 (zinc finger)"/>
    <property type="match status" value="2"/>
</dbReference>
<dbReference type="Pfam" id="PF16135">
    <property type="entry name" value="TDBD"/>
    <property type="match status" value="2"/>
</dbReference>
<keyword evidence="5" id="KW-0539">Nucleus</keyword>
<dbReference type="InterPro" id="IPR001965">
    <property type="entry name" value="Znf_PHD"/>
</dbReference>
<dbReference type="GO" id="GO:0003682">
    <property type="term" value="F:chromatin binding"/>
    <property type="evidence" value="ECO:0007669"/>
    <property type="project" value="TreeGrafter"/>
</dbReference>
<evidence type="ECO:0000313" key="10">
    <source>
        <dbReference type="EMBL" id="MBA4680579.1"/>
    </source>
</evidence>
<feature type="domain" description="PHD-type" evidence="8">
    <location>
        <begin position="498"/>
        <end position="543"/>
    </location>
</feature>
<evidence type="ECO:0000256" key="4">
    <source>
        <dbReference type="ARBA" id="ARBA00022833"/>
    </source>
</evidence>
<feature type="domain" description="PHD-type" evidence="8">
    <location>
        <begin position="572"/>
        <end position="633"/>
    </location>
</feature>
<dbReference type="AlphaFoldDB" id="A0A7C9B102"/>
<evidence type="ECO:0000256" key="6">
    <source>
        <dbReference type="PROSITE-ProRule" id="PRU00146"/>
    </source>
</evidence>
<feature type="region of interest" description="Disordered" evidence="7">
    <location>
        <begin position="56"/>
        <end position="97"/>
    </location>
</feature>
<evidence type="ECO:0008006" key="11">
    <source>
        <dbReference type="Google" id="ProtNLM"/>
    </source>
</evidence>
<keyword evidence="2" id="KW-0479">Metal-binding</keyword>
<dbReference type="PROSITE" id="PS50016">
    <property type="entry name" value="ZF_PHD_2"/>
    <property type="match status" value="2"/>
</dbReference>
<name>A0A7C9B102_OPUST</name>
<evidence type="ECO:0000256" key="5">
    <source>
        <dbReference type="ARBA" id="ARBA00023242"/>
    </source>
</evidence>
<dbReference type="PROSITE" id="PS01359">
    <property type="entry name" value="ZF_PHD_1"/>
    <property type="match status" value="1"/>
</dbReference>